<name>A0ABS5K1K9_9BACT</name>
<reference evidence="1 2" key="1">
    <citation type="journal article" date="2015" name="Int. J. Syst. Evol. Microbiol.">
        <title>Carboxylicivirga linearis sp. nov., isolated from a sea cucumber culture pond.</title>
        <authorList>
            <person name="Wang F.Q."/>
            <person name="Zhou Y.X."/>
            <person name="Lin X.Z."/>
            <person name="Chen G.J."/>
            <person name="Du Z.J."/>
        </authorList>
    </citation>
    <scope>NUCLEOTIDE SEQUENCE [LARGE SCALE GENOMIC DNA]</scope>
    <source>
        <strain evidence="1 2">FB218</strain>
    </source>
</reference>
<accession>A0ABS5K1K9</accession>
<dbReference type="Proteomes" id="UP000708576">
    <property type="component" value="Unassembled WGS sequence"/>
</dbReference>
<dbReference type="EMBL" id="JAGUCO010000037">
    <property type="protein sequence ID" value="MBS2101057.1"/>
    <property type="molecule type" value="Genomic_DNA"/>
</dbReference>
<sequence length="151" mass="17514">MNNFTLLTAAIILLVAAFLIIRKNKHCQIQFEMADVSKSMIQNEQMKNYSFLSGMRADSYFPSFLVDKCENILIELCIKIENERPQDLKQLYKLTHNATNKINSLEDEFFENDSEIETAAREIIAMDFEVIAKAYSFENADIETLIATRNW</sequence>
<protein>
    <submittedName>
        <fullName evidence="1">Uncharacterized protein</fullName>
    </submittedName>
</protein>
<evidence type="ECO:0000313" key="1">
    <source>
        <dbReference type="EMBL" id="MBS2101057.1"/>
    </source>
</evidence>
<comment type="caution">
    <text evidence="1">The sequence shown here is derived from an EMBL/GenBank/DDBJ whole genome shotgun (WGS) entry which is preliminary data.</text>
</comment>
<keyword evidence="2" id="KW-1185">Reference proteome</keyword>
<evidence type="ECO:0000313" key="2">
    <source>
        <dbReference type="Proteomes" id="UP000708576"/>
    </source>
</evidence>
<dbReference type="InterPro" id="IPR043767">
    <property type="entry name" value="DUF5713"/>
</dbReference>
<gene>
    <name evidence="1" type="ORF">KEM10_22420</name>
</gene>
<dbReference type="Pfam" id="PF18977">
    <property type="entry name" value="DUF5713"/>
    <property type="match status" value="1"/>
</dbReference>
<dbReference type="RefSeq" id="WP_212220105.1">
    <property type="nucleotide sequence ID" value="NZ_JAGUCO010000037.1"/>
</dbReference>
<proteinExistence type="predicted"/>
<organism evidence="1 2">
    <name type="scientific">Carboxylicivirga linearis</name>
    <dbReference type="NCBI Taxonomy" id="1628157"/>
    <lineage>
        <taxon>Bacteria</taxon>
        <taxon>Pseudomonadati</taxon>
        <taxon>Bacteroidota</taxon>
        <taxon>Bacteroidia</taxon>
        <taxon>Marinilabiliales</taxon>
        <taxon>Marinilabiliaceae</taxon>
        <taxon>Carboxylicivirga</taxon>
    </lineage>
</organism>